<dbReference type="EMBL" id="KR139659">
    <property type="protein sequence ID" value="AKU37466.1"/>
    <property type="molecule type" value="Genomic_DNA"/>
</dbReference>
<dbReference type="GeneID" id="25479100"/>
<organism evidence="1 3">
    <name type="scientific">Scale drop disease virus</name>
    <dbReference type="NCBI Taxonomy" id="1697349"/>
    <lineage>
        <taxon>Viruses</taxon>
        <taxon>Varidnaviria</taxon>
        <taxon>Bamfordvirae</taxon>
        <taxon>Nucleocytoviricota</taxon>
        <taxon>Megaviricetes</taxon>
        <taxon>Pimascovirales</taxon>
        <taxon>Pimascovirales incertae sedis</taxon>
        <taxon>Iridoviridae</taxon>
        <taxon>Alphairidovirinae</taxon>
        <taxon>Megalocytivirus</taxon>
        <taxon>Megalocytivirus lates1</taxon>
    </lineage>
</organism>
<protein>
    <submittedName>
        <fullName evidence="1">ORF_051R</fullName>
    </submittedName>
</protein>
<name>A0A0K1L672_9VIRU</name>
<evidence type="ECO:0000313" key="1">
    <source>
        <dbReference type="EMBL" id="AKU37466.1"/>
    </source>
</evidence>
<dbReference type="RefSeq" id="YP_009163812.1">
    <property type="nucleotide sequence ID" value="NC_027778.1"/>
</dbReference>
<evidence type="ECO:0000313" key="3">
    <source>
        <dbReference type="Proteomes" id="UP000201485"/>
    </source>
</evidence>
<reference evidence="2 4" key="2">
    <citation type="submission" date="2019-10" db="EMBL/GenBank/DDBJ databases">
        <authorList>
            <person name="Kayansamruaj P."/>
        </authorList>
    </citation>
    <scope>NUCLEOTIDE SEQUENCE [LARGE SCALE GENOMIC DNA]</scope>
    <source>
        <strain evidence="2">SDDV_Thai_2019</strain>
    </source>
</reference>
<gene>
    <name evidence="1" type="ORF">SDDV_051</name>
</gene>
<dbReference type="Proteomes" id="UP000201485">
    <property type="component" value="Segment"/>
</dbReference>
<proteinExistence type="predicted"/>
<evidence type="ECO:0000313" key="2">
    <source>
        <dbReference type="EMBL" id="QLI60722.1"/>
    </source>
</evidence>
<reference evidence="1 3" key="1">
    <citation type="journal article" date="2015" name="PLoS Pathog.">
        <title>A Novel Virus Causes Scale Drop Disease in Lates calcarifer.</title>
        <authorList>
            <person name="de Groof A."/>
            <person name="Guelen L."/>
            <person name="Deijs M."/>
            <person name="van der Wal Y."/>
            <person name="Miyata M."/>
            <person name="Ng K.S."/>
            <person name="van Grinsven L."/>
            <person name="Simmelink B."/>
            <person name="Biermann Y."/>
            <person name="Grisez L."/>
            <person name="van Lent J."/>
            <person name="de Ronde A."/>
            <person name="Chang S.F."/>
            <person name="Schrier C."/>
            <person name="van der Hoek L."/>
        </authorList>
    </citation>
    <scope>NUCLEOTIDE SEQUENCE [LARGE SCALE GENOMIC DNA]</scope>
    <source>
        <strain evidence="1">C4575</strain>
    </source>
</reference>
<dbReference type="EMBL" id="MN562489">
    <property type="protein sequence ID" value="QLI60722.1"/>
    <property type="molecule type" value="Genomic_DNA"/>
</dbReference>
<accession>A0A0K1L672</accession>
<dbReference type="Proteomes" id="UP000510602">
    <property type="component" value="Segment"/>
</dbReference>
<dbReference type="KEGG" id="vg:25479100"/>
<evidence type="ECO:0000313" key="4">
    <source>
        <dbReference type="Proteomes" id="UP000510602"/>
    </source>
</evidence>
<keyword evidence="3" id="KW-1185">Reference proteome</keyword>
<sequence length="209" mass="25031">MQQMYELIVALKDKQYDHVNNYCIDRVDKCIGRLPQLKKGKRRYRKHFSSIKLMDFKYVDPIKVIKKICFQYDCLCHHLMVNHVVEWINNNNVSILDVLVSQNVQFKHTSSDIMWEKVTVSSPYFSKLTQSRDYNNIWRMDGFCPKTMKQQYACISRIIAHNSGWQFFKKDCLQSLALRNIPQHQAYDKRIYRVVINSRSTTFLKTKFE</sequence>